<reference evidence="2 3" key="2">
    <citation type="submission" date="2013-11" db="EMBL/GenBank/DDBJ databases">
        <title>The Genome Sequence of Phytophthora parasitica CJ05E6.</title>
        <authorList>
            <consortium name="The Broad Institute Genomics Platform"/>
            <person name="Russ C."/>
            <person name="Tyler B."/>
            <person name="Panabieres F."/>
            <person name="Shan W."/>
            <person name="Tripathy S."/>
            <person name="Grunwald N."/>
            <person name="Machado M."/>
            <person name="Johnson C.S."/>
            <person name="Arredondo F."/>
            <person name="Hong C."/>
            <person name="Coffey M."/>
            <person name="Young S.K."/>
            <person name="Zeng Q."/>
            <person name="Gargeya S."/>
            <person name="Fitzgerald M."/>
            <person name="Abouelleil A."/>
            <person name="Alvarado L."/>
            <person name="Chapman S.B."/>
            <person name="Gainer-Dewar J."/>
            <person name="Goldberg J."/>
            <person name="Griggs A."/>
            <person name="Gujja S."/>
            <person name="Hansen M."/>
            <person name="Howarth C."/>
            <person name="Imamovic A."/>
            <person name="Ireland A."/>
            <person name="Larimer J."/>
            <person name="McCowan C."/>
            <person name="Murphy C."/>
            <person name="Pearson M."/>
            <person name="Poon T.W."/>
            <person name="Priest M."/>
            <person name="Roberts A."/>
            <person name="Saif S."/>
            <person name="Shea T."/>
            <person name="Sykes S."/>
            <person name="Wortman J."/>
            <person name="Nusbaum C."/>
            <person name="Birren B."/>
        </authorList>
    </citation>
    <scope>NUCLEOTIDE SEQUENCE [LARGE SCALE GENOMIC DNA]</scope>
    <source>
        <strain evidence="2 3">CJ05E6</strain>
    </source>
</reference>
<gene>
    <name evidence="1" type="ORF">L915_09420</name>
    <name evidence="2" type="ORF">L916_09323</name>
</gene>
<accession>W2J0J2</accession>
<dbReference type="EMBL" id="KI686488">
    <property type="protein sequence ID" value="ETK85880.1"/>
    <property type="molecule type" value="Genomic_DNA"/>
</dbReference>
<evidence type="ECO:0000313" key="2">
    <source>
        <dbReference type="EMBL" id="ETL39307.1"/>
    </source>
</evidence>
<evidence type="ECO:0000313" key="3">
    <source>
        <dbReference type="Proteomes" id="UP000053864"/>
    </source>
</evidence>
<sequence>MALFNLRELKFKIISKQAIPFYRRIDEPNPLRRPQFMYPLNIFDKS</sequence>
<name>W2J0J2_PHYNI</name>
<dbReference type="Proteomes" id="UP000053864">
    <property type="component" value="Unassembled WGS sequence"/>
</dbReference>
<protein>
    <submittedName>
        <fullName evidence="2">Uncharacterized protein</fullName>
    </submittedName>
</protein>
<evidence type="ECO:0000313" key="1">
    <source>
        <dbReference type="EMBL" id="ETK85880.1"/>
    </source>
</evidence>
<dbReference type="Proteomes" id="UP000053236">
    <property type="component" value="Unassembled WGS sequence"/>
</dbReference>
<dbReference type="AlphaFoldDB" id="W2J0J2"/>
<proteinExistence type="predicted"/>
<dbReference type="EMBL" id="KI673134">
    <property type="protein sequence ID" value="ETL39307.1"/>
    <property type="molecule type" value="Genomic_DNA"/>
</dbReference>
<reference evidence="1" key="1">
    <citation type="submission" date="2013-11" db="EMBL/GenBank/DDBJ databases">
        <title>The Genome Sequence of Phytophthora parasitica CJ02B3.</title>
        <authorList>
            <consortium name="The Broad Institute Genomics Platform"/>
            <person name="Russ C."/>
            <person name="Tyler B."/>
            <person name="Panabieres F."/>
            <person name="Shan W."/>
            <person name="Tripathy S."/>
            <person name="Grunwald N."/>
            <person name="Machado M."/>
            <person name="Johnson C.S."/>
            <person name="Arredondo F."/>
            <person name="Hong C."/>
            <person name="Coffey M."/>
            <person name="Young S.K."/>
            <person name="Zeng Q."/>
            <person name="Gargeya S."/>
            <person name="Fitzgerald M."/>
            <person name="Abouelleil A."/>
            <person name="Alvarado L."/>
            <person name="Chapman S.B."/>
            <person name="Gainer-Dewar J."/>
            <person name="Goldberg J."/>
            <person name="Griggs A."/>
            <person name="Gujja S."/>
            <person name="Hansen M."/>
            <person name="Howarth C."/>
            <person name="Imamovic A."/>
            <person name="Ireland A."/>
            <person name="Larimer J."/>
            <person name="McCowan C."/>
            <person name="Murphy C."/>
            <person name="Pearson M."/>
            <person name="Poon T.W."/>
            <person name="Priest M."/>
            <person name="Roberts A."/>
            <person name="Saif S."/>
            <person name="Shea T."/>
            <person name="Sykes S."/>
            <person name="Wortman J."/>
            <person name="Nusbaum C."/>
            <person name="Birren B."/>
        </authorList>
    </citation>
    <scope>NUCLEOTIDE SEQUENCE [LARGE SCALE GENOMIC DNA]</scope>
    <source>
        <strain evidence="1">CJ02B3</strain>
    </source>
</reference>
<organism evidence="2 3">
    <name type="scientific">Phytophthora nicotianae</name>
    <name type="common">Potato buckeye rot agent</name>
    <name type="synonym">Phytophthora parasitica</name>
    <dbReference type="NCBI Taxonomy" id="4792"/>
    <lineage>
        <taxon>Eukaryota</taxon>
        <taxon>Sar</taxon>
        <taxon>Stramenopiles</taxon>
        <taxon>Oomycota</taxon>
        <taxon>Peronosporomycetes</taxon>
        <taxon>Peronosporales</taxon>
        <taxon>Peronosporaceae</taxon>
        <taxon>Phytophthora</taxon>
    </lineage>
</organism>